<comment type="caution">
    <text evidence="11">The sequence shown here is derived from an EMBL/GenBank/DDBJ whole genome shotgun (WGS) entry which is preliminary data.</text>
</comment>
<evidence type="ECO:0000256" key="3">
    <source>
        <dbReference type="ARBA" id="ARBA00023224"/>
    </source>
</evidence>
<dbReference type="RefSeq" id="WP_379877367.1">
    <property type="nucleotide sequence ID" value="NZ_JBHUIP010000013.1"/>
</dbReference>
<feature type="region of interest" description="Disordered" evidence="6">
    <location>
        <begin position="482"/>
        <end position="510"/>
    </location>
</feature>
<evidence type="ECO:0000313" key="11">
    <source>
        <dbReference type="EMBL" id="MFD2264294.1"/>
    </source>
</evidence>
<comment type="similarity">
    <text evidence="4">Belongs to the methyl-accepting chemotaxis (MCP) protein family.</text>
</comment>
<evidence type="ECO:0000256" key="6">
    <source>
        <dbReference type="SAM" id="MobiDB-lite"/>
    </source>
</evidence>
<dbReference type="InterPro" id="IPR004089">
    <property type="entry name" value="MCPsignal_dom"/>
</dbReference>
<organism evidence="11 12">
    <name type="scientific">Lacibacterium aquatile</name>
    <dbReference type="NCBI Taxonomy" id="1168082"/>
    <lineage>
        <taxon>Bacteria</taxon>
        <taxon>Pseudomonadati</taxon>
        <taxon>Pseudomonadota</taxon>
        <taxon>Alphaproteobacteria</taxon>
        <taxon>Rhodospirillales</taxon>
        <taxon>Rhodospirillaceae</taxon>
    </lineage>
</organism>
<dbReference type="SMART" id="SM00283">
    <property type="entry name" value="MA"/>
    <property type="match status" value="1"/>
</dbReference>
<dbReference type="Pfam" id="PF00672">
    <property type="entry name" value="HAMP"/>
    <property type="match status" value="1"/>
</dbReference>
<feature type="domain" description="HAMP" evidence="10">
    <location>
        <begin position="385"/>
        <end position="437"/>
    </location>
</feature>
<dbReference type="InterPro" id="IPR003660">
    <property type="entry name" value="HAMP_dom"/>
</dbReference>
<comment type="subcellular location">
    <subcellularLocation>
        <location evidence="1">Cell inner membrane</location>
        <topology evidence="1">Multi-pass membrane protein</topology>
    </subcellularLocation>
</comment>
<feature type="domain" description="Methyl-accepting transducer" evidence="8">
    <location>
        <begin position="471"/>
        <end position="704"/>
    </location>
</feature>
<keyword evidence="2" id="KW-1003">Cell membrane</keyword>
<keyword evidence="7" id="KW-1133">Transmembrane helix</keyword>
<evidence type="ECO:0000256" key="4">
    <source>
        <dbReference type="ARBA" id="ARBA00029447"/>
    </source>
</evidence>
<evidence type="ECO:0000256" key="1">
    <source>
        <dbReference type="ARBA" id="ARBA00004429"/>
    </source>
</evidence>
<evidence type="ECO:0000256" key="5">
    <source>
        <dbReference type="PROSITE-ProRule" id="PRU00284"/>
    </source>
</evidence>
<dbReference type="Proteomes" id="UP001597295">
    <property type="component" value="Unassembled WGS sequence"/>
</dbReference>
<sequence length="733" mass="77184">MAQSDSLQGADSAVRVRFGIGGKLLTAFAVIILTTIVSAGVGWWANQRQGARMAELADQQVPIALTTARLAESSAAIVAGATGLGGATSYDSRDAAEKALESAFGDFKSALTELEALGVGTERLAPLTAQVAGMRTQTDHLNKLVNERLTISAAQEDRVNGIRRRQETMLQRIAAPTARRLRVANEVLDKVQAAVLEASADAAKVSDLPVAVAQVVDRDYSPAMAIYRQYMNLTSQTNFMVGLLSEAANTPDGGRLSQIQRRFDPLKSELNALTTAVAKDEDGIALAKFVKEILDIGAGEEGILRQRARQLDLLNEVDVALLDTAKAAEEQRKQVADFLSGIRTSVSAAGVQAGEESEAAATALIVTVVIGVLIAAGIALFYVKGRLVKRMLRLSDAMRALADGQLNVACDVRGNDEVGAMGEALEVFRANAEAVREAEVRQREEEERQGQERRRVRLDLADSFEREVKSVVDQVSMATASLSDTADGVSRNAEETRREAGAAATMSQSATHSVETVAAAAEELLASFREIGTQVQRSSEVTRAAVQDAENTNATVESLNAAASRIDEVVRLITDIAGQTNLLALNATIEAARAGEAGKGFAVVAGEVKNLASQTAKATEDISAQVGAVQQISRDVVGAIRHIAGRIGQLDEISSVIAAAVEEQGAATQEIARNVSEAAGSTADALARINTVAEAAVTAGESAGIVQAAVREMSQHAAQLNNQVGGFLTQIRA</sequence>
<dbReference type="Gene3D" id="6.10.340.10">
    <property type="match status" value="1"/>
</dbReference>
<keyword evidence="7" id="KW-0812">Transmembrane</keyword>
<keyword evidence="7" id="KW-0472">Membrane</keyword>
<dbReference type="EMBL" id="JBHUIP010000013">
    <property type="protein sequence ID" value="MFD2264294.1"/>
    <property type="molecule type" value="Genomic_DNA"/>
</dbReference>
<evidence type="ECO:0000259" key="8">
    <source>
        <dbReference type="PROSITE" id="PS50111"/>
    </source>
</evidence>
<dbReference type="Gene3D" id="1.10.287.950">
    <property type="entry name" value="Methyl-accepting chemotaxis protein"/>
    <property type="match status" value="1"/>
</dbReference>
<name>A0ABW5DV01_9PROT</name>
<dbReference type="PANTHER" id="PTHR32089">
    <property type="entry name" value="METHYL-ACCEPTING CHEMOTAXIS PROTEIN MCPB"/>
    <property type="match status" value="1"/>
</dbReference>
<evidence type="ECO:0000259" key="10">
    <source>
        <dbReference type="PROSITE" id="PS50885"/>
    </source>
</evidence>
<evidence type="ECO:0000256" key="2">
    <source>
        <dbReference type="ARBA" id="ARBA00022519"/>
    </source>
</evidence>
<dbReference type="Pfam" id="PF00015">
    <property type="entry name" value="MCPsignal"/>
    <property type="match status" value="1"/>
</dbReference>
<dbReference type="Pfam" id="PF21689">
    <property type="entry name" value="TorS_sensor_domain"/>
    <property type="match status" value="1"/>
</dbReference>
<feature type="compositionally biased region" description="Low complexity" evidence="6">
    <location>
        <begin position="501"/>
        <end position="510"/>
    </location>
</feature>
<dbReference type="Gene3D" id="1.20.58.920">
    <property type="match status" value="1"/>
</dbReference>
<dbReference type="InterPro" id="IPR038188">
    <property type="entry name" value="TorS_sensor_sf"/>
</dbReference>
<dbReference type="PROSITE" id="PS50192">
    <property type="entry name" value="T_SNARE"/>
    <property type="match status" value="1"/>
</dbReference>
<feature type="domain" description="T-SNARE coiled-coil homology" evidence="9">
    <location>
        <begin position="630"/>
        <end position="692"/>
    </location>
</feature>
<dbReference type="SMART" id="SM00304">
    <property type="entry name" value="HAMP"/>
    <property type="match status" value="1"/>
</dbReference>
<dbReference type="CDD" id="cd06225">
    <property type="entry name" value="HAMP"/>
    <property type="match status" value="1"/>
</dbReference>
<dbReference type="PROSITE" id="PS50111">
    <property type="entry name" value="CHEMOTAXIS_TRANSDUC_2"/>
    <property type="match status" value="1"/>
</dbReference>
<keyword evidence="2" id="KW-0997">Cell inner membrane</keyword>
<keyword evidence="12" id="KW-1185">Reference proteome</keyword>
<reference evidence="12" key="1">
    <citation type="journal article" date="2019" name="Int. J. Syst. Evol. Microbiol.">
        <title>The Global Catalogue of Microorganisms (GCM) 10K type strain sequencing project: providing services to taxonomists for standard genome sequencing and annotation.</title>
        <authorList>
            <consortium name="The Broad Institute Genomics Platform"/>
            <consortium name="The Broad Institute Genome Sequencing Center for Infectious Disease"/>
            <person name="Wu L."/>
            <person name="Ma J."/>
        </authorList>
    </citation>
    <scope>NUCLEOTIDE SEQUENCE [LARGE SCALE GENOMIC DNA]</scope>
    <source>
        <strain evidence="12">CGMCC 1.19062</strain>
    </source>
</reference>
<feature type="transmembrane region" description="Helical" evidence="7">
    <location>
        <begin position="24"/>
        <end position="45"/>
    </location>
</feature>
<dbReference type="InterPro" id="IPR000727">
    <property type="entry name" value="T_SNARE_dom"/>
</dbReference>
<dbReference type="PANTHER" id="PTHR32089:SF112">
    <property type="entry name" value="LYSOZYME-LIKE PROTEIN-RELATED"/>
    <property type="match status" value="1"/>
</dbReference>
<dbReference type="SUPFAM" id="SSF58104">
    <property type="entry name" value="Methyl-accepting chemotaxis protein (MCP) signaling domain"/>
    <property type="match status" value="1"/>
</dbReference>
<keyword evidence="3 5" id="KW-0807">Transducer</keyword>
<evidence type="ECO:0000313" key="12">
    <source>
        <dbReference type="Proteomes" id="UP001597295"/>
    </source>
</evidence>
<accession>A0ABW5DV01</accession>
<protein>
    <submittedName>
        <fullName evidence="11">Methyl-accepting chemotaxis protein</fullName>
    </submittedName>
</protein>
<gene>
    <name evidence="11" type="ORF">ACFSM5_15430</name>
</gene>
<evidence type="ECO:0000259" key="9">
    <source>
        <dbReference type="PROSITE" id="PS50192"/>
    </source>
</evidence>
<evidence type="ECO:0000256" key="7">
    <source>
        <dbReference type="SAM" id="Phobius"/>
    </source>
</evidence>
<feature type="transmembrane region" description="Helical" evidence="7">
    <location>
        <begin position="359"/>
        <end position="383"/>
    </location>
</feature>
<dbReference type="PROSITE" id="PS50885">
    <property type="entry name" value="HAMP"/>
    <property type="match status" value="1"/>
</dbReference>
<proteinExistence type="inferred from homology"/>